<organism evidence="1 2">
    <name type="scientific">Microcystis panniformis FACHB-1757</name>
    <dbReference type="NCBI Taxonomy" id="1638788"/>
    <lineage>
        <taxon>Bacteria</taxon>
        <taxon>Bacillati</taxon>
        <taxon>Cyanobacteriota</taxon>
        <taxon>Cyanophyceae</taxon>
        <taxon>Oscillatoriophycideae</taxon>
        <taxon>Chroococcales</taxon>
        <taxon>Microcystaceae</taxon>
        <taxon>Microcystis</taxon>
    </lineage>
</organism>
<accession>A0A0K1S6J3</accession>
<keyword evidence="2" id="KW-1185">Reference proteome</keyword>
<dbReference type="AlphaFoldDB" id="A0A0K1S6J3"/>
<proteinExistence type="predicted"/>
<dbReference type="EMBL" id="CP011339">
    <property type="protein sequence ID" value="AKV69628.1"/>
    <property type="molecule type" value="Genomic_DNA"/>
</dbReference>
<evidence type="ECO:0000313" key="2">
    <source>
        <dbReference type="Proteomes" id="UP000068167"/>
    </source>
</evidence>
<dbReference type="KEGG" id="mpk:VL20_4736"/>
<reference evidence="1 2" key="1">
    <citation type="journal article" date="2016" name="Stand. Genomic Sci.">
        <title>Complete genome sequence and genomic characterization of Microcystis panniformis FACHB 1757 by third-generation sequencing.</title>
        <authorList>
            <person name="Zhang J.Y."/>
            <person name="Guan R."/>
            <person name="Zhang H.J."/>
            <person name="Li H."/>
            <person name="Xiao P."/>
            <person name="Yu G.L."/>
            <person name="Du L."/>
            <person name="Cao D.M."/>
            <person name="Zhu B.C."/>
            <person name="Li R.H."/>
            <person name="Lu Z.H."/>
        </authorList>
    </citation>
    <scope>NUCLEOTIDE SEQUENCE [LARGE SCALE GENOMIC DNA]</scope>
    <source>
        <strain evidence="1 2">FACHB-1757</strain>
    </source>
</reference>
<name>A0A0K1S6J3_9CHRO</name>
<dbReference type="RefSeq" id="WP_128575263.1">
    <property type="nucleotide sequence ID" value="NZ_CP011339.1"/>
</dbReference>
<protein>
    <submittedName>
        <fullName evidence="1">Uncharacterized protein</fullName>
    </submittedName>
</protein>
<sequence length="61" mass="6284">MYSSVSQILTFVARSRIINADSAISIGMSGVWGVGCGVWGSGEVGKWGSGEVGSFSVISKQ</sequence>
<gene>
    <name evidence="1" type="ORF">VL20_4736</name>
</gene>
<dbReference type="Proteomes" id="UP000068167">
    <property type="component" value="Chromosome"/>
</dbReference>
<evidence type="ECO:0000313" key="1">
    <source>
        <dbReference type="EMBL" id="AKV69628.1"/>
    </source>
</evidence>
<dbReference type="PATRIC" id="fig|1638788.3.peg.4777"/>